<dbReference type="InterPro" id="IPR036388">
    <property type="entry name" value="WH-like_DNA-bd_sf"/>
</dbReference>
<dbReference type="SMART" id="SM00345">
    <property type="entry name" value="HTH_GNTR"/>
    <property type="match status" value="1"/>
</dbReference>
<evidence type="ECO:0000259" key="4">
    <source>
        <dbReference type="PROSITE" id="PS50949"/>
    </source>
</evidence>
<proteinExistence type="predicted"/>
<dbReference type="InterPro" id="IPR008920">
    <property type="entry name" value="TF_FadR/GntR_C"/>
</dbReference>
<dbReference type="SUPFAM" id="SSF48008">
    <property type="entry name" value="GntR ligand-binding domain-like"/>
    <property type="match status" value="1"/>
</dbReference>
<protein>
    <submittedName>
        <fullName evidence="5">GntR family transcriptional regulator</fullName>
    </submittedName>
</protein>
<dbReference type="SUPFAM" id="SSF46785">
    <property type="entry name" value="Winged helix' DNA-binding domain"/>
    <property type="match status" value="1"/>
</dbReference>
<dbReference type="InterPro" id="IPR011711">
    <property type="entry name" value="GntR_C"/>
</dbReference>
<evidence type="ECO:0000256" key="2">
    <source>
        <dbReference type="ARBA" id="ARBA00023125"/>
    </source>
</evidence>
<evidence type="ECO:0000256" key="3">
    <source>
        <dbReference type="ARBA" id="ARBA00023163"/>
    </source>
</evidence>
<dbReference type="GO" id="GO:0003677">
    <property type="term" value="F:DNA binding"/>
    <property type="evidence" value="ECO:0007669"/>
    <property type="project" value="UniProtKB-KW"/>
</dbReference>
<dbReference type="InterPro" id="IPR000524">
    <property type="entry name" value="Tscrpt_reg_HTH_GntR"/>
</dbReference>
<dbReference type="Pfam" id="PF07729">
    <property type="entry name" value="FCD"/>
    <property type="match status" value="1"/>
</dbReference>
<dbReference type="PANTHER" id="PTHR43537">
    <property type="entry name" value="TRANSCRIPTIONAL REGULATOR, GNTR FAMILY"/>
    <property type="match status" value="1"/>
</dbReference>
<dbReference type="PANTHER" id="PTHR43537:SF24">
    <property type="entry name" value="GLUCONATE OPERON TRANSCRIPTIONAL REPRESSOR"/>
    <property type="match status" value="1"/>
</dbReference>
<keyword evidence="6" id="KW-1185">Reference proteome</keyword>
<dbReference type="Pfam" id="PF00392">
    <property type="entry name" value="GntR"/>
    <property type="match status" value="1"/>
</dbReference>
<accession>A0A175RR68</accession>
<dbReference type="Gene3D" id="1.10.10.10">
    <property type="entry name" value="Winged helix-like DNA-binding domain superfamily/Winged helix DNA-binding domain"/>
    <property type="match status" value="1"/>
</dbReference>
<dbReference type="Gene3D" id="1.20.120.530">
    <property type="entry name" value="GntR ligand-binding domain-like"/>
    <property type="match status" value="1"/>
</dbReference>
<evidence type="ECO:0000256" key="1">
    <source>
        <dbReference type="ARBA" id="ARBA00023015"/>
    </source>
</evidence>
<keyword evidence="3" id="KW-0804">Transcription</keyword>
<dbReference type="GO" id="GO:0003700">
    <property type="term" value="F:DNA-binding transcription factor activity"/>
    <property type="evidence" value="ECO:0007669"/>
    <property type="project" value="InterPro"/>
</dbReference>
<organism evidence="5 6">
    <name type="scientific">Aureimonas ureilytica</name>
    <dbReference type="NCBI Taxonomy" id="401562"/>
    <lineage>
        <taxon>Bacteria</taxon>
        <taxon>Pseudomonadati</taxon>
        <taxon>Pseudomonadota</taxon>
        <taxon>Alphaproteobacteria</taxon>
        <taxon>Hyphomicrobiales</taxon>
        <taxon>Aurantimonadaceae</taxon>
        <taxon>Aureimonas</taxon>
    </lineage>
</organism>
<dbReference type="RefSeq" id="WP_058599711.1">
    <property type="nucleotide sequence ID" value="NZ_LDQA01000019.1"/>
</dbReference>
<keyword evidence="2" id="KW-0238">DNA-binding</keyword>
<dbReference type="InterPro" id="IPR036390">
    <property type="entry name" value="WH_DNA-bd_sf"/>
</dbReference>
<dbReference type="AlphaFoldDB" id="A0A175RR68"/>
<dbReference type="EMBL" id="LDQA01000019">
    <property type="protein sequence ID" value="KTR06305.1"/>
    <property type="molecule type" value="Genomic_DNA"/>
</dbReference>
<name>A0A175RR68_9HYPH</name>
<gene>
    <name evidence="5" type="ORF">NS365_07775</name>
</gene>
<dbReference type="SMART" id="SM00895">
    <property type="entry name" value="FCD"/>
    <property type="match status" value="1"/>
</dbReference>
<reference evidence="5 6" key="1">
    <citation type="journal article" date="2016" name="Front. Microbiol.">
        <title>Genomic Resource of Rice Seed Associated Bacteria.</title>
        <authorList>
            <person name="Midha S."/>
            <person name="Bansal K."/>
            <person name="Sharma S."/>
            <person name="Kumar N."/>
            <person name="Patil P.P."/>
            <person name="Chaudhry V."/>
            <person name="Patil P.B."/>
        </authorList>
    </citation>
    <scope>NUCLEOTIDE SEQUENCE [LARGE SCALE GENOMIC DNA]</scope>
    <source>
        <strain evidence="5 6">NS365</strain>
    </source>
</reference>
<comment type="caution">
    <text evidence="5">The sequence shown here is derived from an EMBL/GenBank/DDBJ whole genome shotgun (WGS) entry which is preliminary data.</text>
</comment>
<keyword evidence="1" id="KW-0805">Transcription regulation</keyword>
<dbReference type="PATRIC" id="fig|401562.4.peg.1289"/>
<evidence type="ECO:0000313" key="5">
    <source>
        <dbReference type="EMBL" id="KTR06305.1"/>
    </source>
</evidence>
<feature type="domain" description="HTH gntR-type" evidence="4">
    <location>
        <begin position="3"/>
        <end position="69"/>
    </location>
</feature>
<sequence>MSQRLTQQAYGKILDMILSGALAPGDTLQEAKLGDALAMSRTPVREAIKRIEAEGLAAQEGRFLKVRRLTRPQVEEIFFLRAALEAACARQAVSLAPQVLDALAARVERLLGQGPGEEDEQRRVDDDLHRAVALASGSRTMLATIEDLRRRTCMFDHTQVPERFRLSCEEHLGLIAALRAGDGERAGQLMGAHIDHARDAILLRLEKAPGSEGAAA</sequence>
<dbReference type="PROSITE" id="PS50949">
    <property type="entry name" value="HTH_GNTR"/>
    <property type="match status" value="1"/>
</dbReference>
<dbReference type="Proteomes" id="UP000078529">
    <property type="component" value="Unassembled WGS sequence"/>
</dbReference>
<evidence type="ECO:0000313" key="6">
    <source>
        <dbReference type="Proteomes" id="UP000078529"/>
    </source>
</evidence>